<protein>
    <submittedName>
        <fullName evidence="1">Uncharacterized protein</fullName>
    </submittedName>
</protein>
<comment type="caution">
    <text evidence="1">The sequence shown here is derived from an EMBL/GenBank/DDBJ whole genome shotgun (WGS) entry which is preliminary data.</text>
</comment>
<name>A0AAV7VEZ9_PLEWA</name>
<gene>
    <name evidence="1" type="ORF">NDU88_003295</name>
</gene>
<keyword evidence="2" id="KW-1185">Reference proteome</keyword>
<proteinExistence type="predicted"/>
<evidence type="ECO:0000313" key="2">
    <source>
        <dbReference type="Proteomes" id="UP001066276"/>
    </source>
</evidence>
<dbReference type="EMBL" id="JANPWB010000003">
    <property type="protein sequence ID" value="KAJ1199461.1"/>
    <property type="molecule type" value="Genomic_DNA"/>
</dbReference>
<evidence type="ECO:0000313" key="1">
    <source>
        <dbReference type="EMBL" id="KAJ1199461.1"/>
    </source>
</evidence>
<sequence>MSNSPPEEDPDELNLKEILLDVKTSLKAVTGKLDLLTARLDQIKQRVDTNKTMLDNLETWISDIDDQQTASKEQLLKKDRILDIIKAKHKDLEARSRHSNLRIAVVTGSTAISKIEDYAENLLHCLFVEHLSPVFIVECAHFSLGPALLLERPPG</sequence>
<accession>A0AAV7VEZ9</accession>
<dbReference type="AlphaFoldDB" id="A0AAV7VEZ9"/>
<organism evidence="1 2">
    <name type="scientific">Pleurodeles waltl</name>
    <name type="common">Iberian ribbed newt</name>
    <dbReference type="NCBI Taxonomy" id="8319"/>
    <lineage>
        <taxon>Eukaryota</taxon>
        <taxon>Metazoa</taxon>
        <taxon>Chordata</taxon>
        <taxon>Craniata</taxon>
        <taxon>Vertebrata</taxon>
        <taxon>Euteleostomi</taxon>
        <taxon>Amphibia</taxon>
        <taxon>Batrachia</taxon>
        <taxon>Caudata</taxon>
        <taxon>Salamandroidea</taxon>
        <taxon>Salamandridae</taxon>
        <taxon>Pleurodelinae</taxon>
        <taxon>Pleurodeles</taxon>
    </lineage>
</organism>
<dbReference type="Proteomes" id="UP001066276">
    <property type="component" value="Chromosome 2_1"/>
</dbReference>
<reference evidence="1" key="1">
    <citation type="journal article" date="2022" name="bioRxiv">
        <title>Sequencing and chromosome-scale assembly of the giantPleurodeles waltlgenome.</title>
        <authorList>
            <person name="Brown T."/>
            <person name="Elewa A."/>
            <person name="Iarovenko S."/>
            <person name="Subramanian E."/>
            <person name="Araus A.J."/>
            <person name="Petzold A."/>
            <person name="Susuki M."/>
            <person name="Suzuki K.-i.T."/>
            <person name="Hayashi T."/>
            <person name="Toyoda A."/>
            <person name="Oliveira C."/>
            <person name="Osipova E."/>
            <person name="Leigh N.D."/>
            <person name="Simon A."/>
            <person name="Yun M.H."/>
        </authorList>
    </citation>
    <scope>NUCLEOTIDE SEQUENCE</scope>
    <source>
        <strain evidence="1">20211129_DDA</strain>
        <tissue evidence="1">Liver</tissue>
    </source>
</reference>